<evidence type="ECO:0000256" key="15">
    <source>
        <dbReference type="ARBA" id="ARBA00023058"/>
    </source>
</evidence>
<dbReference type="InterPro" id="IPR000884">
    <property type="entry name" value="TSP1_rpt"/>
</dbReference>
<comment type="caution">
    <text evidence="20">Lacks conserved residue(s) required for the propagation of feature annotation.</text>
</comment>
<dbReference type="Proteomes" id="UP000324632">
    <property type="component" value="Chromosome 7"/>
</dbReference>
<keyword evidence="16" id="KW-0472">Membrane</keyword>
<comment type="subcellular location">
    <subcellularLocation>
        <location evidence="2">Secreted</location>
    </subcellularLocation>
    <subcellularLocation>
        <location evidence="1">Target cell membrane</location>
        <topology evidence="1">Multi-pass membrane protein</topology>
    </subcellularLocation>
</comment>
<evidence type="ECO:0000256" key="16">
    <source>
        <dbReference type="ARBA" id="ARBA00023136"/>
    </source>
</evidence>
<dbReference type="InterPro" id="IPR020864">
    <property type="entry name" value="MACPF"/>
</dbReference>
<sequence>MAKQNYNLRIRVFYCIIMLMRRRIVRASRIVYRQAFVKRQASSSRGCTETMSIEIVLQIRFQHLESPSQFGGDECVHSQWDQKECKEEGDCQPQDHCGGTFACGPNGTFISNLSVNTVCLLPNFEMQCACVLTGRCIGQPLRCNGETECLSQEDEIGCTEINKRETKCTDMLDIPGAEKSSQGYNVLSGTSMNPVLDHNYFGGVCEYIYNGEWRKLAYDPFCEHLGYKDDEKYYRKPFNFLSYQLMAQATTGQSTDYYEDAVTLLKAIKSESSFNLGVTFGIYNVEVGLEGGFERSLIHNISQYNSKEVGFIRLLSKVQTAQFKMRSNDLMLDEEMLWALTDLPVQYDFAAYSHFFNVYGTHYITEGTMGGVLDYIVVVNKNAMTRNELFGESFGYCLGASLGLSMSKKNDVELKLKGKLCHKDAEIKESNKSSSNIIEDTFGFVKGGHIAPSTGQLHIRDEKSYKIWGRSLKYNPALIDFEVLPIYELVRFSTAAEQLRAKIPHLKRALEDYMQIFNTCRCATCLNNGEPMLSRTSCSCLCKSGYTGDACEETKRTGPTHGSWSCWSDWSTCMSGKKTRKRDCNNPAPKDNGSPCLGNSDQTKNC</sequence>
<dbReference type="Pfam" id="PF01823">
    <property type="entry name" value="MACPF"/>
    <property type="match status" value="1"/>
</dbReference>
<feature type="compositionally biased region" description="Polar residues" evidence="21">
    <location>
        <begin position="597"/>
        <end position="606"/>
    </location>
</feature>
<evidence type="ECO:0000256" key="2">
    <source>
        <dbReference type="ARBA" id="ARBA00004613"/>
    </source>
</evidence>
<dbReference type="InterPro" id="IPR001862">
    <property type="entry name" value="MAC_perforin"/>
</dbReference>
<keyword evidence="7" id="KW-1052">Target cell membrane</keyword>
<evidence type="ECO:0000256" key="8">
    <source>
        <dbReference type="ARBA" id="ARBA00022588"/>
    </source>
</evidence>
<gene>
    <name evidence="23" type="ORF">E1301_Tti018438</name>
</gene>
<evidence type="ECO:0000259" key="22">
    <source>
        <dbReference type="PROSITE" id="PS51412"/>
    </source>
</evidence>
<keyword evidence="4" id="KW-1134">Transmembrane beta strand</keyword>
<dbReference type="PROSITE" id="PS50068">
    <property type="entry name" value="LDLRA_2"/>
    <property type="match status" value="1"/>
</dbReference>
<keyword evidence="19" id="KW-1053">Target membrane</keyword>
<comment type="caution">
    <text evidence="23">The sequence shown here is derived from an EMBL/GenBank/DDBJ whole genome shotgun (WGS) entry which is preliminary data.</text>
</comment>
<evidence type="ECO:0000256" key="13">
    <source>
        <dbReference type="ARBA" id="ARBA00022859"/>
    </source>
</evidence>
<dbReference type="SMART" id="SM00457">
    <property type="entry name" value="MACPF"/>
    <property type="match status" value="1"/>
</dbReference>
<dbReference type="PROSITE" id="PS50092">
    <property type="entry name" value="TSP1"/>
    <property type="match status" value="1"/>
</dbReference>
<organism evidence="23 24">
    <name type="scientific">Triplophysa tibetana</name>
    <dbReference type="NCBI Taxonomy" id="1572043"/>
    <lineage>
        <taxon>Eukaryota</taxon>
        <taxon>Metazoa</taxon>
        <taxon>Chordata</taxon>
        <taxon>Craniata</taxon>
        <taxon>Vertebrata</taxon>
        <taxon>Euteleostomi</taxon>
        <taxon>Actinopterygii</taxon>
        <taxon>Neopterygii</taxon>
        <taxon>Teleostei</taxon>
        <taxon>Ostariophysi</taxon>
        <taxon>Cypriniformes</taxon>
        <taxon>Nemacheilidae</taxon>
        <taxon>Triplophysa</taxon>
    </lineage>
</organism>
<dbReference type="Gene3D" id="2.20.100.10">
    <property type="entry name" value="Thrombospondin type-1 (TSP1) repeat"/>
    <property type="match status" value="1"/>
</dbReference>
<evidence type="ECO:0000313" key="23">
    <source>
        <dbReference type="EMBL" id="KAA0719538.1"/>
    </source>
</evidence>
<feature type="domain" description="MACPF" evidence="22">
    <location>
        <begin position="164"/>
        <end position="521"/>
    </location>
</feature>
<dbReference type="SMART" id="SM00192">
    <property type="entry name" value="LDLa"/>
    <property type="match status" value="1"/>
</dbReference>
<dbReference type="InterPro" id="IPR048831">
    <property type="entry name" value="C8A_B_C6_EGF-like"/>
</dbReference>
<reference evidence="23 24" key="1">
    <citation type="journal article" date="2019" name="Mol. Ecol. Resour.">
        <title>Chromosome-level genome assembly of Triplophysa tibetana, a fish adapted to the harsh high-altitude environment of the Tibetan Plateau.</title>
        <authorList>
            <person name="Yang X."/>
            <person name="Liu H."/>
            <person name="Ma Z."/>
            <person name="Zou Y."/>
            <person name="Zou M."/>
            <person name="Mao Y."/>
            <person name="Li X."/>
            <person name="Wang H."/>
            <person name="Chen T."/>
            <person name="Wang W."/>
            <person name="Yang R."/>
        </authorList>
    </citation>
    <scope>NUCLEOTIDE SEQUENCE [LARGE SCALE GENOMIC DNA]</scope>
    <source>
        <strain evidence="23">TTIB1903HZAU</strain>
        <tissue evidence="23">Muscle</tissue>
    </source>
</reference>
<keyword evidence="10" id="KW-0732">Signal</keyword>
<keyword evidence="14" id="KW-0180">Complement pathway</keyword>
<dbReference type="PANTHER" id="PTHR45742:SF1">
    <property type="entry name" value="COMPLEMENT COMPONENT C8 ALPHA CHAIN"/>
    <property type="match status" value="1"/>
</dbReference>
<evidence type="ECO:0000256" key="4">
    <source>
        <dbReference type="ARBA" id="ARBA00022452"/>
    </source>
</evidence>
<evidence type="ECO:0000256" key="18">
    <source>
        <dbReference type="ARBA" id="ARBA00023180"/>
    </source>
</evidence>
<evidence type="ECO:0000256" key="14">
    <source>
        <dbReference type="ARBA" id="ARBA00022875"/>
    </source>
</evidence>
<dbReference type="CDD" id="cd00112">
    <property type="entry name" value="LDLa"/>
    <property type="match status" value="1"/>
</dbReference>
<keyword evidence="9" id="KW-0812">Transmembrane</keyword>
<evidence type="ECO:0000256" key="19">
    <source>
        <dbReference type="ARBA" id="ARBA00023298"/>
    </source>
</evidence>
<evidence type="ECO:0000256" key="6">
    <source>
        <dbReference type="ARBA" id="ARBA00022536"/>
    </source>
</evidence>
<dbReference type="AlphaFoldDB" id="A0A5A9PCD8"/>
<dbReference type="GO" id="GO:0044218">
    <property type="term" value="C:other organism cell membrane"/>
    <property type="evidence" value="ECO:0007669"/>
    <property type="project" value="UniProtKB-KW"/>
</dbReference>
<keyword evidence="17 20" id="KW-1015">Disulfide bond</keyword>
<dbReference type="PANTHER" id="PTHR45742">
    <property type="entry name" value="COMPLEMENT COMPONENT C6"/>
    <property type="match status" value="1"/>
</dbReference>
<dbReference type="PROSITE" id="PS51412">
    <property type="entry name" value="MACPF_2"/>
    <property type="match status" value="1"/>
</dbReference>
<dbReference type="InterPro" id="IPR036383">
    <property type="entry name" value="TSP1_rpt_sf"/>
</dbReference>
<evidence type="ECO:0000256" key="9">
    <source>
        <dbReference type="ARBA" id="ARBA00022692"/>
    </source>
</evidence>
<keyword evidence="13" id="KW-0391">Immunity</keyword>
<protein>
    <submittedName>
        <fullName evidence="23">Complement component C8 alpha chain</fullName>
    </submittedName>
</protein>
<dbReference type="GO" id="GO:0005579">
    <property type="term" value="C:membrane attack complex"/>
    <property type="evidence" value="ECO:0007669"/>
    <property type="project" value="UniProtKB-KW"/>
</dbReference>
<dbReference type="Gene3D" id="4.10.400.10">
    <property type="entry name" value="Low-density Lipoprotein Receptor"/>
    <property type="match status" value="1"/>
</dbReference>
<keyword evidence="12" id="KW-0204">Cytolysis</keyword>
<evidence type="ECO:0000256" key="17">
    <source>
        <dbReference type="ARBA" id="ARBA00023157"/>
    </source>
</evidence>
<evidence type="ECO:0000256" key="1">
    <source>
        <dbReference type="ARBA" id="ARBA00004276"/>
    </source>
</evidence>
<keyword evidence="5" id="KW-0964">Secreted</keyword>
<evidence type="ECO:0000313" key="24">
    <source>
        <dbReference type="Proteomes" id="UP000324632"/>
    </source>
</evidence>
<dbReference type="SUPFAM" id="SSF82895">
    <property type="entry name" value="TSP-1 type 1 repeat"/>
    <property type="match status" value="1"/>
</dbReference>
<name>A0A5A9PCD8_9TELE</name>
<evidence type="ECO:0000256" key="21">
    <source>
        <dbReference type="SAM" id="MobiDB-lite"/>
    </source>
</evidence>
<dbReference type="Pfam" id="PF21195">
    <property type="entry name" value="EGF_C8A_B_C6"/>
    <property type="match status" value="1"/>
</dbReference>
<proteinExistence type="inferred from homology"/>
<dbReference type="GO" id="GO:0045087">
    <property type="term" value="P:innate immune response"/>
    <property type="evidence" value="ECO:0007669"/>
    <property type="project" value="UniProtKB-KW"/>
</dbReference>
<evidence type="ECO:0000256" key="5">
    <source>
        <dbReference type="ARBA" id="ARBA00022525"/>
    </source>
</evidence>
<feature type="disulfide bond" evidence="20">
    <location>
        <begin position="143"/>
        <end position="158"/>
    </location>
</feature>
<keyword evidence="6" id="KW-0245">EGF-like domain</keyword>
<dbReference type="PRINTS" id="PR01705">
    <property type="entry name" value="TSP1REPEAT"/>
</dbReference>
<keyword evidence="11" id="KW-0677">Repeat</keyword>
<dbReference type="EMBL" id="SOYY01000007">
    <property type="protein sequence ID" value="KAA0719538.1"/>
    <property type="molecule type" value="Genomic_DNA"/>
</dbReference>
<dbReference type="GO" id="GO:0006958">
    <property type="term" value="P:complement activation, classical pathway"/>
    <property type="evidence" value="ECO:0007669"/>
    <property type="project" value="UniProtKB-KW"/>
</dbReference>
<dbReference type="InterPro" id="IPR002172">
    <property type="entry name" value="LDrepeatLR_classA_rpt"/>
</dbReference>
<evidence type="ECO:0000256" key="11">
    <source>
        <dbReference type="ARBA" id="ARBA00022737"/>
    </source>
</evidence>
<dbReference type="PROSITE" id="PS00279">
    <property type="entry name" value="MACPF_1"/>
    <property type="match status" value="1"/>
</dbReference>
<comment type="similarity">
    <text evidence="3">Belongs to the complement C6/C7/C8/C9 family.</text>
</comment>
<evidence type="ECO:0000256" key="10">
    <source>
        <dbReference type="ARBA" id="ARBA00022729"/>
    </source>
</evidence>
<evidence type="ECO:0000256" key="3">
    <source>
        <dbReference type="ARBA" id="ARBA00009214"/>
    </source>
</evidence>
<keyword evidence="18" id="KW-0325">Glycoprotein</keyword>
<dbReference type="GO" id="GO:0005576">
    <property type="term" value="C:extracellular region"/>
    <property type="evidence" value="ECO:0007669"/>
    <property type="project" value="UniProtKB-SubCell"/>
</dbReference>
<evidence type="ECO:0000256" key="12">
    <source>
        <dbReference type="ARBA" id="ARBA00022852"/>
    </source>
</evidence>
<evidence type="ECO:0000256" key="20">
    <source>
        <dbReference type="PROSITE-ProRule" id="PRU00124"/>
    </source>
</evidence>
<dbReference type="SUPFAM" id="SSF57424">
    <property type="entry name" value="LDL receptor-like module"/>
    <property type="match status" value="1"/>
</dbReference>
<dbReference type="GO" id="GO:0031640">
    <property type="term" value="P:killing of cells of another organism"/>
    <property type="evidence" value="ECO:0007669"/>
    <property type="project" value="UniProtKB-KW"/>
</dbReference>
<dbReference type="InterPro" id="IPR020863">
    <property type="entry name" value="MACPF_CS"/>
</dbReference>
<evidence type="ECO:0000256" key="7">
    <source>
        <dbReference type="ARBA" id="ARBA00022537"/>
    </source>
</evidence>
<dbReference type="InterPro" id="IPR036055">
    <property type="entry name" value="LDL_receptor-like_sf"/>
</dbReference>
<dbReference type="Gene3D" id="2.10.25.10">
    <property type="entry name" value="Laminin"/>
    <property type="match status" value="1"/>
</dbReference>
<keyword evidence="15" id="KW-0473">Membrane attack complex</keyword>
<feature type="region of interest" description="Disordered" evidence="21">
    <location>
        <begin position="578"/>
        <end position="606"/>
    </location>
</feature>
<keyword evidence="24" id="KW-1185">Reference proteome</keyword>
<keyword evidence="8" id="KW-0399">Innate immunity</keyword>
<dbReference type="PRINTS" id="PR00764">
    <property type="entry name" value="COMPLEMENTC9"/>
</dbReference>
<accession>A0A5A9PCD8</accession>